<dbReference type="Proteomes" id="UP000470876">
    <property type="component" value="Unassembled WGS sequence"/>
</dbReference>
<evidence type="ECO:0000256" key="1">
    <source>
        <dbReference type="ARBA" id="ARBA00023125"/>
    </source>
</evidence>
<evidence type="ECO:0000256" key="2">
    <source>
        <dbReference type="SAM" id="MobiDB-lite"/>
    </source>
</evidence>
<reference evidence="4 5" key="1">
    <citation type="submission" date="2020-01" db="EMBL/GenBank/DDBJ databases">
        <title>Genetics and antimicrobial susceptibilities of Nocardia species isolated from the soil; a comparison with species isolated from humans.</title>
        <authorList>
            <person name="Carrasco G."/>
            <person name="Monzon S."/>
            <person name="Sansegundo M."/>
            <person name="Garcia E."/>
            <person name="Garrido N."/>
            <person name="Medina M.J."/>
            <person name="Villalon P."/>
            <person name="Ramirez-Arocha A.C."/>
            <person name="Jimenez P."/>
            <person name="Cuesta I."/>
            <person name="Valdezate S."/>
        </authorList>
    </citation>
    <scope>NUCLEOTIDE SEQUENCE [LARGE SCALE GENOMIC DNA]</scope>
    <source>
        <strain evidence="4 5">CNM20110649</strain>
    </source>
</reference>
<feature type="region of interest" description="Disordered" evidence="2">
    <location>
        <begin position="75"/>
        <end position="96"/>
    </location>
</feature>
<dbReference type="RefSeq" id="WP_163956493.1">
    <property type="nucleotide sequence ID" value="NZ_JAAGUX010000088.1"/>
</dbReference>
<gene>
    <name evidence="4" type="ORF">GV794_27275</name>
</gene>
<feature type="domain" description="AraC-type transcription regulator ligand-binding" evidence="3">
    <location>
        <begin position="2"/>
        <end position="144"/>
    </location>
</feature>
<proteinExistence type="predicted"/>
<keyword evidence="5" id="KW-1185">Reference proteome</keyword>
<accession>A0ABX0CTY7</accession>
<sequence>MDILSDTIAAIRTGSPTSGMFARHAPWGRRYPVVPGAGFHVVLQGSCLAVPPGSEPIALGAGDVLFMPRGADHDLIDSPSSPVTETAHPGEPREIAGPGVRTALLCGAYELGRRRSHPLLNELPEFIHLPARPGRDPALRAAVD</sequence>
<evidence type="ECO:0000259" key="3">
    <source>
        <dbReference type="Pfam" id="PF12852"/>
    </source>
</evidence>
<protein>
    <submittedName>
        <fullName evidence="4">AraC family transcriptional regulator</fullName>
    </submittedName>
</protein>
<dbReference type="SUPFAM" id="SSF51182">
    <property type="entry name" value="RmlC-like cupins"/>
    <property type="match status" value="1"/>
</dbReference>
<evidence type="ECO:0000313" key="4">
    <source>
        <dbReference type="EMBL" id="NEW59307.1"/>
    </source>
</evidence>
<evidence type="ECO:0000313" key="5">
    <source>
        <dbReference type="Proteomes" id="UP000470876"/>
    </source>
</evidence>
<name>A0ABX0CTY7_9NOCA</name>
<feature type="non-terminal residue" evidence="4">
    <location>
        <position position="144"/>
    </location>
</feature>
<keyword evidence="1" id="KW-0238">DNA-binding</keyword>
<organism evidence="4 5">
    <name type="scientific">Nocardia cyriacigeorgica</name>
    <dbReference type="NCBI Taxonomy" id="135487"/>
    <lineage>
        <taxon>Bacteria</taxon>
        <taxon>Bacillati</taxon>
        <taxon>Actinomycetota</taxon>
        <taxon>Actinomycetes</taxon>
        <taxon>Mycobacteriales</taxon>
        <taxon>Nocardiaceae</taxon>
        <taxon>Nocardia</taxon>
    </lineage>
</organism>
<dbReference type="InterPro" id="IPR011051">
    <property type="entry name" value="RmlC_Cupin_sf"/>
</dbReference>
<dbReference type="InterPro" id="IPR032783">
    <property type="entry name" value="AraC_lig"/>
</dbReference>
<comment type="caution">
    <text evidence="4">The sequence shown here is derived from an EMBL/GenBank/DDBJ whole genome shotgun (WGS) entry which is preliminary data.</text>
</comment>
<dbReference type="EMBL" id="JAAGUX010000088">
    <property type="protein sequence ID" value="NEW59307.1"/>
    <property type="molecule type" value="Genomic_DNA"/>
</dbReference>
<dbReference type="Pfam" id="PF12852">
    <property type="entry name" value="Cupin_6"/>
    <property type="match status" value="1"/>
</dbReference>